<name>A0A210PHQ9_MIZYE</name>
<sequence>MAEALTDDQTAALREAFNKFDMDGNGSITVDELGLAMRSIGENPSTKEIRQLMEAADLNRNGTIEFEEFVEMVADRLKDFDVISEMKEAFEVFDQDNDGFLNKEDIRRAMAGLGVSLTEPEVTQMMEVADSDKDGRLNYKGTVHRQNRGK</sequence>
<comment type="caution">
    <text evidence="5">The sequence shown here is derived from an EMBL/GenBank/DDBJ whole genome shotgun (WGS) entry which is preliminary data.</text>
</comment>
<proteinExistence type="predicted"/>
<dbReference type="EMBL" id="NEDP02076686">
    <property type="protein sequence ID" value="OWF36011.1"/>
    <property type="molecule type" value="Genomic_DNA"/>
</dbReference>
<dbReference type="InterPro" id="IPR011992">
    <property type="entry name" value="EF-hand-dom_pair"/>
</dbReference>
<evidence type="ECO:0000256" key="1">
    <source>
        <dbReference type="ARBA" id="ARBA00022737"/>
    </source>
</evidence>
<protein>
    <submittedName>
        <fullName evidence="5">Calmodulin-1</fullName>
    </submittedName>
</protein>
<dbReference type="SUPFAM" id="SSF47473">
    <property type="entry name" value="EF-hand"/>
    <property type="match status" value="1"/>
</dbReference>
<evidence type="ECO:0000259" key="4">
    <source>
        <dbReference type="PROSITE" id="PS50222"/>
    </source>
</evidence>
<dbReference type="InterPro" id="IPR018247">
    <property type="entry name" value="EF_Hand_1_Ca_BS"/>
</dbReference>
<dbReference type="PROSITE" id="PS00018">
    <property type="entry name" value="EF_HAND_1"/>
    <property type="match status" value="3"/>
</dbReference>
<feature type="domain" description="EF-hand" evidence="4">
    <location>
        <begin position="81"/>
        <end position="116"/>
    </location>
</feature>
<dbReference type="InterPro" id="IPR050230">
    <property type="entry name" value="CALM/Myosin/TropC-like"/>
</dbReference>
<dbReference type="GO" id="GO:0005509">
    <property type="term" value="F:calcium ion binding"/>
    <property type="evidence" value="ECO:0007669"/>
    <property type="project" value="InterPro"/>
</dbReference>
<organism evidence="5 6">
    <name type="scientific">Mizuhopecten yessoensis</name>
    <name type="common">Japanese scallop</name>
    <name type="synonym">Patinopecten yessoensis</name>
    <dbReference type="NCBI Taxonomy" id="6573"/>
    <lineage>
        <taxon>Eukaryota</taxon>
        <taxon>Metazoa</taxon>
        <taxon>Spiralia</taxon>
        <taxon>Lophotrochozoa</taxon>
        <taxon>Mollusca</taxon>
        <taxon>Bivalvia</taxon>
        <taxon>Autobranchia</taxon>
        <taxon>Pteriomorphia</taxon>
        <taxon>Pectinida</taxon>
        <taxon>Pectinoidea</taxon>
        <taxon>Pectinidae</taxon>
        <taxon>Mizuhopecten</taxon>
    </lineage>
</organism>
<dbReference type="PANTHER" id="PTHR23048">
    <property type="entry name" value="MYOSIN LIGHT CHAIN 1, 3"/>
    <property type="match status" value="1"/>
</dbReference>
<dbReference type="PROSITE" id="PS50222">
    <property type="entry name" value="EF_HAND_2"/>
    <property type="match status" value="3"/>
</dbReference>
<dbReference type="STRING" id="6573.A0A210PHQ9"/>
<dbReference type="AlphaFoldDB" id="A0A210PHQ9"/>
<keyword evidence="6" id="KW-1185">Reference proteome</keyword>
<dbReference type="Pfam" id="PF13499">
    <property type="entry name" value="EF-hand_7"/>
    <property type="match status" value="2"/>
</dbReference>
<dbReference type="Proteomes" id="UP000242188">
    <property type="component" value="Unassembled WGS sequence"/>
</dbReference>
<dbReference type="FunFam" id="1.10.238.10:FF:000178">
    <property type="entry name" value="Calmodulin-2 A"/>
    <property type="match status" value="1"/>
</dbReference>
<accession>A0A210PHQ9</accession>
<dbReference type="PANTHER" id="PTHR23048:SF0">
    <property type="entry name" value="CALMODULIN LIKE 3"/>
    <property type="match status" value="1"/>
</dbReference>
<dbReference type="InterPro" id="IPR002048">
    <property type="entry name" value="EF_hand_dom"/>
</dbReference>
<dbReference type="GO" id="GO:0016460">
    <property type="term" value="C:myosin II complex"/>
    <property type="evidence" value="ECO:0007669"/>
    <property type="project" value="TreeGrafter"/>
</dbReference>
<keyword evidence="2" id="KW-0106">Calcium</keyword>
<keyword evidence="1" id="KW-0677">Repeat</keyword>
<dbReference type="OrthoDB" id="26525at2759"/>
<evidence type="ECO:0000256" key="3">
    <source>
        <dbReference type="SAM" id="MobiDB-lite"/>
    </source>
</evidence>
<dbReference type="SMART" id="SM00054">
    <property type="entry name" value="EFh"/>
    <property type="match status" value="4"/>
</dbReference>
<dbReference type="Gene3D" id="1.10.238.10">
    <property type="entry name" value="EF-hand"/>
    <property type="match status" value="2"/>
</dbReference>
<feature type="domain" description="EF-hand" evidence="4">
    <location>
        <begin position="44"/>
        <end position="79"/>
    </location>
</feature>
<evidence type="ECO:0000313" key="6">
    <source>
        <dbReference type="Proteomes" id="UP000242188"/>
    </source>
</evidence>
<gene>
    <name evidence="5" type="ORF">KP79_PYT03271</name>
</gene>
<evidence type="ECO:0000256" key="2">
    <source>
        <dbReference type="ARBA" id="ARBA00022837"/>
    </source>
</evidence>
<evidence type="ECO:0000313" key="5">
    <source>
        <dbReference type="EMBL" id="OWF36011.1"/>
    </source>
</evidence>
<feature type="region of interest" description="Disordered" evidence="3">
    <location>
        <begin position="131"/>
        <end position="150"/>
    </location>
</feature>
<feature type="domain" description="EF-hand" evidence="4">
    <location>
        <begin position="8"/>
        <end position="43"/>
    </location>
</feature>
<reference evidence="5 6" key="1">
    <citation type="journal article" date="2017" name="Nat. Ecol. Evol.">
        <title>Scallop genome provides insights into evolution of bilaterian karyotype and development.</title>
        <authorList>
            <person name="Wang S."/>
            <person name="Zhang J."/>
            <person name="Jiao W."/>
            <person name="Li J."/>
            <person name="Xun X."/>
            <person name="Sun Y."/>
            <person name="Guo X."/>
            <person name="Huan P."/>
            <person name="Dong B."/>
            <person name="Zhang L."/>
            <person name="Hu X."/>
            <person name="Sun X."/>
            <person name="Wang J."/>
            <person name="Zhao C."/>
            <person name="Wang Y."/>
            <person name="Wang D."/>
            <person name="Huang X."/>
            <person name="Wang R."/>
            <person name="Lv J."/>
            <person name="Li Y."/>
            <person name="Zhang Z."/>
            <person name="Liu B."/>
            <person name="Lu W."/>
            <person name="Hui Y."/>
            <person name="Liang J."/>
            <person name="Zhou Z."/>
            <person name="Hou R."/>
            <person name="Li X."/>
            <person name="Liu Y."/>
            <person name="Li H."/>
            <person name="Ning X."/>
            <person name="Lin Y."/>
            <person name="Zhao L."/>
            <person name="Xing Q."/>
            <person name="Dou J."/>
            <person name="Li Y."/>
            <person name="Mao J."/>
            <person name="Guo H."/>
            <person name="Dou H."/>
            <person name="Li T."/>
            <person name="Mu C."/>
            <person name="Jiang W."/>
            <person name="Fu Q."/>
            <person name="Fu X."/>
            <person name="Miao Y."/>
            <person name="Liu J."/>
            <person name="Yu Q."/>
            <person name="Li R."/>
            <person name="Liao H."/>
            <person name="Li X."/>
            <person name="Kong Y."/>
            <person name="Jiang Z."/>
            <person name="Chourrout D."/>
            <person name="Li R."/>
            <person name="Bao Z."/>
        </authorList>
    </citation>
    <scope>NUCLEOTIDE SEQUENCE [LARGE SCALE GENOMIC DNA]</scope>
    <source>
        <strain evidence="5 6">PY_sf001</strain>
    </source>
</reference>